<feature type="domain" description="VWFA" evidence="1">
    <location>
        <begin position="201"/>
        <end position="380"/>
    </location>
</feature>
<comment type="caution">
    <text evidence="3">The sequence shown here is derived from an EMBL/GenBank/DDBJ whole genome shotgun (WGS) entry which is preliminary data.</text>
</comment>
<dbReference type="Gene3D" id="2.170.140.10">
    <property type="entry name" value="Chitin binding domain"/>
    <property type="match status" value="2"/>
</dbReference>
<keyword evidence="4" id="KW-1185">Reference proteome</keyword>
<dbReference type="SMART" id="SM00494">
    <property type="entry name" value="ChtBD2"/>
    <property type="match status" value="3"/>
</dbReference>
<dbReference type="GO" id="GO:0008061">
    <property type="term" value="F:chitin binding"/>
    <property type="evidence" value="ECO:0007669"/>
    <property type="project" value="InterPro"/>
</dbReference>
<dbReference type="SUPFAM" id="SSF53300">
    <property type="entry name" value="vWA-like"/>
    <property type="match status" value="2"/>
</dbReference>
<feature type="domain" description="VWFA" evidence="1">
    <location>
        <begin position="500"/>
        <end position="674"/>
    </location>
</feature>
<dbReference type="Pfam" id="PF01607">
    <property type="entry name" value="CBM_14"/>
    <property type="match status" value="1"/>
</dbReference>
<dbReference type="GO" id="GO:0005576">
    <property type="term" value="C:extracellular region"/>
    <property type="evidence" value="ECO:0007669"/>
    <property type="project" value="InterPro"/>
</dbReference>
<accession>A0AAN9G5W8</accession>
<reference evidence="3 4" key="1">
    <citation type="submission" date="2024-02" db="EMBL/GenBank/DDBJ databases">
        <title>Chromosome-scale genome assembly of the rough periwinkle Littorina saxatilis.</title>
        <authorList>
            <person name="De Jode A."/>
            <person name="Faria R."/>
            <person name="Formenti G."/>
            <person name="Sims Y."/>
            <person name="Smith T.P."/>
            <person name="Tracey A."/>
            <person name="Wood J.M.D."/>
            <person name="Zagrodzka Z.B."/>
            <person name="Johannesson K."/>
            <person name="Butlin R.K."/>
            <person name="Leder E.H."/>
        </authorList>
    </citation>
    <scope>NUCLEOTIDE SEQUENCE [LARGE SCALE GENOMIC DNA]</scope>
    <source>
        <strain evidence="3">Snail1</strain>
        <tissue evidence="3">Muscle</tissue>
    </source>
</reference>
<dbReference type="Gene3D" id="3.40.50.410">
    <property type="entry name" value="von Willebrand factor, type A domain"/>
    <property type="match status" value="2"/>
</dbReference>
<dbReference type="Pfam" id="PF00092">
    <property type="entry name" value="VWA"/>
    <property type="match status" value="2"/>
</dbReference>
<feature type="domain" description="Chitin-binding type-2" evidence="2">
    <location>
        <begin position="717"/>
        <end position="772"/>
    </location>
</feature>
<protein>
    <submittedName>
        <fullName evidence="3">Uncharacterized protein</fullName>
    </submittedName>
</protein>
<dbReference type="CDD" id="cd01450">
    <property type="entry name" value="vWFA_subfamily_ECM"/>
    <property type="match status" value="2"/>
</dbReference>
<dbReference type="InterPro" id="IPR036508">
    <property type="entry name" value="Chitin-bd_dom_sf"/>
</dbReference>
<evidence type="ECO:0000259" key="2">
    <source>
        <dbReference type="PROSITE" id="PS50940"/>
    </source>
</evidence>
<dbReference type="AlphaFoldDB" id="A0AAN9G5W8"/>
<dbReference type="PANTHER" id="PTHR24020:SF84">
    <property type="entry name" value="VWFA DOMAIN-CONTAINING PROTEIN"/>
    <property type="match status" value="1"/>
</dbReference>
<evidence type="ECO:0000313" key="4">
    <source>
        <dbReference type="Proteomes" id="UP001374579"/>
    </source>
</evidence>
<dbReference type="PROSITE" id="PS50940">
    <property type="entry name" value="CHIT_BIND_II"/>
    <property type="match status" value="2"/>
</dbReference>
<name>A0AAN9G5W8_9CAEN</name>
<dbReference type="PROSITE" id="PS50234">
    <property type="entry name" value="VWFA"/>
    <property type="match status" value="2"/>
</dbReference>
<feature type="domain" description="Chitin-binding type-2" evidence="2">
    <location>
        <begin position="902"/>
        <end position="951"/>
    </location>
</feature>
<gene>
    <name evidence="3" type="ORF">V1264_006521</name>
</gene>
<sequence length="951" mass="102108">MCELLMALSRQQALACFTCIIFAVLPALHCQVDRTREEEGKGSPLVEAVLAELHDACIYPEDALLLRRLAYVETRDGNDPATYTTPGYDGGIWKVDQSMFQRTQTERARLFAQYTLIRSKLGIDWSTVTWADLRKPLYSALAAAMVLTLEGAPANVPTTVDAQAAYWLTHFRKGQTTQTLKNFTDGVKTLQQTCARTENMDLLFLVDTSSSVGPTEWSAITKFVSDIIISLSLHNGIGRDKDHVAMVTFSDAARLSFGFDIGHDIQAALAQVQNAPRQPGGTNISAALSAAQHQVFNKARPDAAKVAVLITDGKDNDRVAVVMNLVPLKLSDVTLFTVGIGSDVADDELQQIASAPTCSHAYHVTSHQQLDSLKMAIERISCRVPVVLSPGKQYTYPCGFNVLAQVQGGSLGASITVTPDKGEVEVFGSYTTQLPSADAHNINHTATASTPAVIFSRDPRPLTLSIDTEKLQGLLCNGNFTVRVDSQAAKRTDCNKRKPDLVFLLDSTIAKTDADWTAMLNFVQSFSQQFDVSSASAHVALVSFADKPTTHFRLGQLQSTADLLQALRTIPRPQGMTSNLPAALTYVHNQVLGSASGSRGDASKTLVLLTPGKPNDPVNAVGQAASFHAVGTRIVVVAVGSAFDDVNLLAMASGPQHVEKVPDVTALKSVVGDVIKQACGAVTVLCVEGGISRQCHIEDLINMQYGNLLGPDRTVSTNPCALQIATGGGHSAINRFPHPSDADKFLLCDSSGQAYIVLCPLGELYNPLIHECRNPTGGLPTTTAGSGGVTFMTRSSNTQGPQAPVTVTQPPITTPQVHFPQITSPSGVNTGNPCTPDVVIKQQYFQPYPPDPSKYYHCTNVPYVGQMEGCPVGKIWFQRAQTCIFTGVIVDQATNQMDPNIPNPCTGGPAYFPSPTDANSYIQCNAVHEAFLKHCPSGEVWKQVLKACASP</sequence>
<dbReference type="PANTHER" id="PTHR24020">
    <property type="entry name" value="COLLAGEN ALPHA"/>
    <property type="match status" value="1"/>
</dbReference>
<dbReference type="InterPro" id="IPR036465">
    <property type="entry name" value="vWFA_dom_sf"/>
</dbReference>
<proteinExistence type="predicted"/>
<dbReference type="SMART" id="SM00327">
    <property type="entry name" value="VWA"/>
    <property type="match status" value="2"/>
</dbReference>
<dbReference type="EMBL" id="JBAMIC010000018">
    <property type="protein sequence ID" value="KAK7095060.1"/>
    <property type="molecule type" value="Genomic_DNA"/>
</dbReference>
<dbReference type="InterPro" id="IPR002557">
    <property type="entry name" value="Chitin-bd_dom"/>
</dbReference>
<evidence type="ECO:0000259" key="1">
    <source>
        <dbReference type="PROSITE" id="PS50234"/>
    </source>
</evidence>
<dbReference type="SUPFAM" id="SSF57625">
    <property type="entry name" value="Invertebrate chitin-binding proteins"/>
    <property type="match status" value="2"/>
</dbReference>
<dbReference type="Proteomes" id="UP001374579">
    <property type="component" value="Unassembled WGS sequence"/>
</dbReference>
<organism evidence="3 4">
    <name type="scientific">Littorina saxatilis</name>
    <dbReference type="NCBI Taxonomy" id="31220"/>
    <lineage>
        <taxon>Eukaryota</taxon>
        <taxon>Metazoa</taxon>
        <taxon>Spiralia</taxon>
        <taxon>Lophotrochozoa</taxon>
        <taxon>Mollusca</taxon>
        <taxon>Gastropoda</taxon>
        <taxon>Caenogastropoda</taxon>
        <taxon>Littorinimorpha</taxon>
        <taxon>Littorinoidea</taxon>
        <taxon>Littorinidae</taxon>
        <taxon>Littorina</taxon>
    </lineage>
</organism>
<dbReference type="InterPro" id="IPR002035">
    <property type="entry name" value="VWF_A"/>
</dbReference>
<dbReference type="PRINTS" id="PR00453">
    <property type="entry name" value="VWFADOMAIN"/>
</dbReference>
<evidence type="ECO:0000313" key="3">
    <source>
        <dbReference type="EMBL" id="KAK7095060.1"/>
    </source>
</evidence>
<dbReference type="InterPro" id="IPR050525">
    <property type="entry name" value="ECM_Assembly_Org"/>
</dbReference>